<evidence type="ECO:0000256" key="7">
    <source>
        <dbReference type="RuleBase" id="RU363032"/>
    </source>
</evidence>
<evidence type="ECO:0000259" key="9">
    <source>
        <dbReference type="PROSITE" id="PS50928"/>
    </source>
</evidence>
<keyword evidence="4 7" id="KW-0812">Transmembrane</keyword>
<dbReference type="InterPro" id="IPR000515">
    <property type="entry name" value="MetI-like"/>
</dbReference>
<sequence>MCRRGRRIFSIDVESPQRSTLTEERRRPRGAEGRGGSDHVKRILYSQKLAPYFFIMPFLITLAIFWLVPLLRSFVMSTQEVLYGEATSVGMKNYQQMWNDRVFWQAMFNSLRYMVLTLLLLIPIPMALAAITNAKFGGERFKNIFKSTMFVPALTSVVVAGIIFRLMFAESESALMNQVVGFFGFGPVRWLREDIPGLVALLLLALWRWTGVNMMYFLAGMQSISKDYYEAASLDGAGKVAQFFRITIPNLKPTIVYVTTISVYGGLAMFLESFMLYAGNQSPNNQGLTIVGYLYRKGIEENNLGFASAVGVVLLALIMIINITQLTASGMFRKEAR</sequence>
<dbReference type="CDD" id="cd06261">
    <property type="entry name" value="TM_PBP2"/>
    <property type="match status" value="1"/>
</dbReference>
<keyword evidence="11" id="KW-1185">Reference proteome</keyword>
<feature type="transmembrane region" description="Helical" evidence="7">
    <location>
        <begin position="255"/>
        <end position="278"/>
    </location>
</feature>
<dbReference type="AlphaFoldDB" id="A0A2U1ZY27"/>
<dbReference type="InterPro" id="IPR051393">
    <property type="entry name" value="ABC_transporter_permease"/>
</dbReference>
<evidence type="ECO:0000256" key="4">
    <source>
        <dbReference type="ARBA" id="ARBA00022692"/>
    </source>
</evidence>
<dbReference type="InterPro" id="IPR035906">
    <property type="entry name" value="MetI-like_sf"/>
</dbReference>
<keyword evidence="3" id="KW-1003">Cell membrane</keyword>
<dbReference type="EMBL" id="PYHR01000002">
    <property type="protein sequence ID" value="PWD51822.1"/>
    <property type="molecule type" value="Genomic_DNA"/>
</dbReference>
<feature type="transmembrane region" description="Helical" evidence="7">
    <location>
        <begin position="195"/>
        <end position="219"/>
    </location>
</feature>
<dbReference type="PANTHER" id="PTHR30193">
    <property type="entry name" value="ABC TRANSPORTER PERMEASE PROTEIN"/>
    <property type="match status" value="1"/>
</dbReference>
<dbReference type="SUPFAM" id="SSF161098">
    <property type="entry name" value="MetI-like"/>
    <property type="match status" value="1"/>
</dbReference>
<proteinExistence type="inferred from homology"/>
<dbReference type="Pfam" id="PF00528">
    <property type="entry name" value="BPD_transp_1"/>
    <property type="match status" value="1"/>
</dbReference>
<dbReference type="PROSITE" id="PS50928">
    <property type="entry name" value="ABC_TM1"/>
    <property type="match status" value="1"/>
</dbReference>
<evidence type="ECO:0000256" key="6">
    <source>
        <dbReference type="ARBA" id="ARBA00023136"/>
    </source>
</evidence>
<evidence type="ECO:0000256" key="2">
    <source>
        <dbReference type="ARBA" id="ARBA00022448"/>
    </source>
</evidence>
<comment type="caution">
    <text evidence="10">The sequence shown here is derived from an EMBL/GenBank/DDBJ whole genome shotgun (WGS) entry which is preliminary data.</text>
</comment>
<dbReference type="OrthoDB" id="3210259at2"/>
<organism evidence="10 11">
    <name type="scientific">Serinibacter arcticus</name>
    <dbReference type="NCBI Taxonomy" id="1655435"/>
    <lineage>
        <taxon>Bacteria</taxon>
        <taxon>Bacillati</taxon>
        <taxon>Actinomycetota</taxon>
        <taxon>Actinomycetes</taxon>
        <taxon>Micrococcales</taxon>
        <taxon>Beutenbergiaceae</taxon>
        <taxon>Serinibacter</taxon>
    </lineage>
</organism>
<feature type="region of interest" description="Disordered" evidence="8">
    <location>
        <begin position="15"/>
        <end position="37"/>
    </location>
</feature>
<comment type="similarity">
    <text evidence="7">Belongs to the binding-protein-dependent transport system permease family.</text>
</comment>
<keyword evidence="5 7" id="KW-1133">Transmembrane helix</keyword>
<protein>
    <submittedName>
        <fullName evidence="10">Arabinose transporter permease</fullName>
    </submittedName>
</protein>
<keyword evidence="2 7" id="KW-0813">Transport</keyword>
<name>A0A2U1ZY27_9MICO</name>
<feature type="compositionally biased region" description="Basic and acidic residues" evidence="8">
    <location>
        <begin position="21"/>
        <end position="37"/>
    </location>
</feature>
<feature type="domain" description="ABC transmembrane type-1" evidence="9">
    <location>
        <begin position="107"/>
        <end position="325"/>
    </location>
</feature>
<feature type="transmembrane region" description="Helical" evidence="7">
    <location>
        <begin position="111"/>
        <end position="132"/>
    </location>
</feature>
<evidence type="ECO:0000256" key="1">
    <source>
        <dbReference type="ARBA" id="ARBA00004651"/>
    </source>
</evidence>
<gene>
    <name evidence="10" type="ORF">C8046_15385</name>
</gene>
<dbReference type="GO" id="GO:0005886">
    <property type="term" value="C:plasma membrane"/>
    <property type="evidence" value="ECO:0007669"/>
    <property type="project" value="UniProtKB-SubCell"/>
</dbReference>
<dbReference type="Gene3D" id="1.10.3720.10">
    <property type="entry name" value="MetI-like"/>
    <property type="match status" value="1"/>
</dbReference>
<dbReference type="PANTHER" id="PTHR30193:SF37">
    <property type="entry name" value="INNER MEMBRANE ABC TRANSPORTER PERMEASE PROTEIN YCJO"/>
    <property type="match status" value="1"/>
</dbReference>
<feature type="transmembrane region" description="Helical" evidence="7">
    <location>
        <begin position="49"/>
        <end position="68"/>
    </location>
</feature>
<evidence type="ECO:0000313" key="10">
    <source>
        <dbReference type="EMBL" id="PWD51822.1"/>
    </source>
</evidence>
<evidence type="ECO:0000313" key="11">
    <source>
        <dbReference type="Proteomes" id="UP000245166"/>
    </source>
</evidence>
<keyword evidence="6 7" id="KW-0472">Membrane</keyword>
<comment type="subcellular location">
    <subcellularLocation>
        <location evidence="1 7">Cell membrane</location>
        <topology evidence="1 7">Multi-pass membrane protein</topology>
    </subcellularLocation>
</comment>
<evidence type="ECO:0000256" key="8">
    <source>
        <dbReference type="SAM" id="MobiDB-lite"/>
    </source>
</evidence>
<feature type="transmembrane region" description="Helical" evidence="7">
    <location>
        <begin position="144"/>
        <end position="168"/>
    </location>
</feature>
<evidence type="ECO:0000256" key="3">
    <source>
        <dbReference type="ARBA" id="ARBA00022475"/>
    </source>
</evidence>
<dbReference type="Proteomes" id="UP000245166">
    <property type="component" value="Unassembled WGS sequence"/>
</dbReference>
<dbReference type="GO" id="GO:0055085">
    <property type="term" value="P:transmembrane transport"/>
    <property type="evidence" value="ECO:0007669"/>
    <property type="project" value="InterPro"/>
</dbReference>
<feature type="transmembrane region" description="Helical" evidence="7">
    <location>
        <begin position="304"/>
        <end position="324"/>
    </location>
</feature>
<reference evidence="10 11" key="1">
    <citation type="submission" date="2018-03" db="EMBL/GenBank/DDBJ databases">
        <title>Genome assembly of novel Miniimonas species PCH200.</title>
        <authorList>
            <person name="Thakur V."/>
            <person name="Kumar V."/>
            <person name="Singh D."/>
        </authorList>
    </citation>
    <scope>NUCLEOTIDE SEQUENCE [LARGE SCALE GENOMIC DNA]</scope>
    <source>
        <strain evidence="10 11">PCH200</strain>
    </source>
</reference>
<accession>A0A2U1ZY27</accession>
<evidence type="ECO:0000256" key="5">
    <source>
        <dbReference type="ARBA" id="ARBA00022989"/>
    </source>
</evidence>